<dbReference type="GO" id="GO:0016042">
    <property type="term" value="P:lipid catabolic process"/>
    <property type="evidence" value="ECO:0007669"/>
    <property type="project" value="UniProtKB-KW"/>
</dbReference>
<dbReference type="SUPFAM" id="SSF53474">
    <property type="entry name" value="alpha/beta-Hydrolases"/>
    <property type="match status" value="1"/>
</dbReference>
<evidence type="ECO:0000256" key="4">
    <source>
        <dbReference type="SAM" id="SignalP"/>
    </source>
</evidence>
<evidence type="ECO:0000256" key="2">
    <source>
        <dbReference type="ARBA" id="ARBA00022963"/>
    </source>
</evidence>
<keyword evidence="6" id="KW-1185">Reference proteome</keyword>
<dbReference type="AlphaFoldDB" id="A0A2P2EBQ2"/>
<evidence type="ECO:0000313" key="6">
    <source>
        <dbReference type="Proteomes" id="UP000245086"/>
    </source>
</evidence>
<dbReference type="InterPro" id="IPR006311">
    <property type="entry name" value="TAT_signal"/>
</dbReference>
<evidence type="ECO:0000256" key="1">
    <source>
        <dbReference type="ARBA" id="ARBA00022801"/>
    </source>
</evidence>
<evidence type="ECO:0000256" key="3">
    <source>
        <dbReference type="ARBA" id="ARBA00023098"/>
    </source>
</evidence>
<proteinExistence type="predicted"/>
<evidence type="ECO:0000313" key="5">
    <source>
        <dbReference type="EMBL" id="GBF58474.1"/>
    </source>
</evidence>
<sequence length="367" mass="39980">MAHISDGKLLSRPHSRRGFMLAAGAALMFALPAQADPFAGRSGALANRLRRKNDGMGVNVIDNIRLTDPSRPRNFLVRAYVPTRPGQYPTIIFSHGFGADMAAFEQTSRDWAARGYVVIHPTHADSLRYSDPAAPPGGKAALLGSLAASRQQRSPRARSAANGNSALVEHLENPFYLASRIADIAFLINCLDAGRGIDRAVHDRVKRGSYGMAGHSYGAYTTQVLAGARLKTAERNPSPQLTSRFAAFMAISGQGSGRLDLTEQSFATIKQPFFAITGTQDTGADGETPEWRLEPYYKSAPGMKFAGIVQGFTHMSFDADDENGAALRVMQTDFWDSFLKGDRQANNQLLADARRSSQTNTIWLRTR</sequence>
<name>A0A2P2EBQ2_9PROT</name>
<feature type="signal peptide" evidence="4">
    <location>
        <begin position="1"/>
        <end position="35"/>
    </location>
</feature>
<dbReference type="PANTHER" id="PTHR10272">
    <property type="entry name" value="PLATELET-ACTIVATING FACTOR ACETYLHYDROLASE"/>
    <property type="match status" value="1"/>
</dbReference>
<dbReference type="GO" id="GO:0003847">
    <property type="term" value="F:1-alkyl-2-acetylglycerophosphocholine esterase activity"/>
    <property type="evidence" value="ECO:0007669"/>
    <property type="project" value="TreeGrafter"/>
</dbReference>
<dbReference type="EMBL" id="BFBR01000006">
    <property type="protein sequence ID" value="GBF58474.1"/>
    <property type="molecule type" value="Genomic_DNA"/>
</dbReference>
<organism evidence="5 6">
    <name type="scientific">Candidatus Phycosocius bacilliformis</name>
    <dbReference type="NCBI Taxonomy" id="1445552"/>
    <lineage>
        <taxon>Bacteria</taxon>
        <taxon>Pseudomonadati</taxon>
        <taxon>Pseudomonadota</taxon>
        <taxon>Alphaproteobacteria</taxon>
        <taxon>Caulobacterales</taxon>
        <taxon>Caulobacterales incertae sedis</taxon>
        <taxon>Candidatus Phycosocius</taxon>
    </lineage>
</organism>
<dbReference type="RefSeq" id="WP_192576296.1">
    <property type="nucleotide sequence ID" value="NZ_BFBR01000006.1"/>
</dbReference>
<dbReference type="PANTHER" id="PTHR10272:SF0">
    <property type="entry name" value="PLATELET-ACTIVATING FACTOR ACETYLHYDROLASE"/>
    <property type="match status" value="1"/>
</dbReference>
<reference evidence="5 6" key="1">
    <citation type="journal article" date="2018" name="Genome Announc.">
        <title>Draft Genome Sequence of "Candidatus Phycosocius bacilliformis," an Alphaproteobacterial Ectosymbiont of the Hydrocarbon-Producing Green Alga Botryococcus braunii.</title>
        <authorList>
            <person name="Tanabe Y."/>
            <person name="Yamaguchi H."/>
            <person name="Watanabe M.M."/>
        </authorList>
    </citation>
    <scope>NUCLEOTIDE SEQUENCE [LARGE SCALE GENOMIC DNA]</scope>
    <source>
        <strain evidence="5 6">BOTRYCO-2</strain>
    </source>
</reference>
<dbReference type="InterPro" id="IPR029058">
    <property type="entry name" value="AB_hydrolase_fold"/>
</dbReference>
<dbReference type="Pfam" id="PF03403">
    <property type="entry name" value="PAF-AH_p_II"/>
    <property type="match status" value="1"/>
</dbReference>
<protein>
    <submittedName>
        <fullName evidence="5">Uncharacterized protein</fullName>
    </submittedName>
</protein>
<dbReference type="PROSITE" id="PS51318">
    <property type="entry name" value="TAT"/>
    <property type="match status" value="1"/>
</dbReference>
<gene>
    <name evidence="5" type="ORF">PbB2_02159</name>
</gene>
<feature type="chain" id="PRO_5015126920" evidence="4">
    <location>
        <begin position="36"/>
        <end position="367"/>
    </location>
</feature>
<keyword evidence="1" id="KW-0378">Hydrolase</keyword>
<comment type="caution">
    <text evidence="5">The sequence shown here is derived from an EMBL/GenBank/DDBJ whole genome shotgun (WGS) entry which is preliminary data.</text>
</comment>
<accession>A0A2P2EBQ2</accession>
<dbReference type="Proteomes" id="UP000245086">
    <property type="component" value="Unassembled WGS sequence"/>
</dbReference>
<keyword evidence="4" id="KW-0732">Signal</keyword>
<dbReference type="Gene3D" id="3.40.50.1820">
    <property type="entry name" value="alpha/beta hydrolase"/>
    <property type="match status" value="1"/>
</dbReference>
<keyword evidence="2" id="KW-0442">Lipid degradation</keyword>
<keyword evidence="3" id="KW-0443">Lipid metabolism</keyword>